<name>A0ABT6C8I1_9MICO</name>
<protein>
    <submittedName>
        <fullName evidence="4">Peptidoglycan DD-metalloendopeptidase family protein</fullName>
    </submittedName>
</protein>
<accession>A0ABT6C8I1</accession>
<dbReference type="InterPro" id="IPR016047">
    <property type="entry name" value="M23ase_b-sheet_dom"/>
</dbReference>
<keyword evidence="5" id="KW-1185">Reference proteome</keyword>
<evidence type="ECO:0000256" key="2">
    <source>
        <dbReference type="SAM" id="SignalP"/>
    </source>
</evidence>
<feature type="signal peptide" evidence="2">
    <location>
        <begin position="1"/>
        <end position="33"/>
    </location>
</feature>
<dbReference type="Proteomes" id="UP001528912">
    <property type="component" value="Unassembled WGS sequence"/>
</dbReference>
<dbReference type="EMBL" id="JAROAV010000032">
    <property type="protein sequence ID" value="MDF8265185.1"/>
    <property type="molecule type" value="Genomic_DNA"/>
</dbReference>
<feature type="domain" description="M23ase beta-sheet core" evidence="3">
    <location>
        <begin position="180"/>
        <end position="269"/>
    </location>
</feature>
<sequence length="297" mass="31246">MPIIKHRTAAGLGVLALTAATFTGLSISSQADAAGRNGACEKGEFCYNFNSDLRGAWSDFTGSVGDYGATQPGCYEFKGKGKKGAGKCVKNNAGGFWNRSSKPVTVYFNSGYGGRSATLKPGAKGKLPAAVYNNNASHRIGKGGGGNPPSGSKRMSQALYVGGGGRLTCKFDGYTSQSGRHEGIDFAKGYGSSVRSLVSGTVIRAGGDSIATLAIYLPKENKTVIYLHSNPKVRVGQKVTRGQVIATEARNGAGSMTHTHVEYRPGKHPYASKSVNDPHLDNPDPTRFWNAHGYVES</sequence>
<dbReference type="PANTHER" id="PTHR21666:SF270">
    <property type="entry name" value="MUREIN HYDROLASE ACTIVATOR ENVC"/>
    <property type="match status" value="1"/>
</dbReference>
<dbReference type="InterPro" id="IPR011055">
    <property type="entry name" value="Dup_hybrid_motif"/>
</dbReference>
<organism evidence="4 5">
    <name type="scientific">Luteipulveratus flavus</name>
    <dbReference type="NCBI Taxonomy" id="3031728"/>
    <lineage>
        <taxon>Bacteria</taxon>
        <taxon>Bacillati</taxon>
        <taxon>Actinomycetota</taxon>
        <taxon>Actinomycetes</taxon>
        <taxon>Micrococcales</taxon>
        <taxon>Dermacoccaceae</taxon>
        <taxon>Luteipulveratus</taxon>
    </lineage>
</organism>
<dbReference type="RefSeq" id="WP_277192511.1">
    <property type="nucleotide sequence ID" value="NZ_JAROAV010000032.1"/>
</dbReference>
<dbReference type="SUPFAM" id="SSF51261">
    <property type="entry name" value="Duplicated hybrid motif"/>
    <property type="match status" value="1"/>
</dbReference>
<dbReference type="PANTHER" id="PTHR21666">
    <property type="entry name" value="PEPTIDASE-RELATED"/>
    <property type="match status" value="1"/>
</dbReference>
<dbReference type="Pfam" id="PF01551">
    <property type="entry name" value="Peptidase_M23"/>
    <property type="match status" value="1"/>
</dbReference>
<evidence type="ECO:0000313" key="5">
    <source>
        <dbReference type="Proteomes" id="UP001528912"/>
    </source>
</evidence>
<dbReference type="Gene3D" id="2.70.70.10">
    <property type="entry name" value="Glucose Permease (Domain IIA)"/>
    <property type="match status" value="1"/>
</dbReference>
<evidence type="ECO:0000259" key="3">
    <source>
        <dbReference type="Pfam" id="PF01551"/>
    </source>
</evidence>
<keyword evidence="2" id="KW-0732">Signal</keyword>
<evidence type="ECO:0000256" key="1">
    <source>
        <dbReference type="SAM" id="MobiDB-lite"/>
    </source>
</evidence>
<dbReference type="InterPro" id="IPR050570">
    <property type="entry name" value="Cell_wall_metabolism_enzyme"/>
</dbReference>
<proteinExistence type="predicted"/>
<evidence type="ECO:0000313" key="4">
    <source>
        <dbReference type="EMBL" id="MDF8265185.1"/>
    </source>
</evidence>
<gene>
    <name evidence="4" type="ORF">P4R38_13090</name>
</gene>
<reference evidence="4 5" key="1">
    <citation type="submission" date="2023-03" db="EMBL/GenBank/DDBJ databases">
        <title>YIM 133296 draft genome.</title>
        <authorList>
            <person name="Xiong L."/>
        </authorList>
    </citation>
    <scope>NUCLEOTIDE SEQUENCE [LARGE SCALE GENOMIC DNA]</scope>
    <source>
        <strain evidence="4 5">YIM 133296</strain>
    </source>
</reference>
<feature type="chain" id="PRO_5046351172" evidence="2">
    <location>
        <begin position="34"/>
        <end position="297"/>
    </location>
</feature>
<dbReference type="Pfam" id="PF03995">
    <property type="entry name" value="Inhibitor_I36"/>
    <property type="match status" value="1"/>
</dbReference>
<dbReference type="CDD" id="cd12797">
    <property type="entry name" value="M23_peptidase"/>
    <property type="match status" value="1"/>
</dbReference>
<feature type="region of interest" description="Disordered" evidence="1">
    <location>
        <begin position="255"/>
        <end position="284"/>
    </location>
</feature>
<comment type="caution">
    <text evidence="4">The sequence shown here is derived from an EMBL/GenBank/DDBJ whole genome shotgun (WGS) entry which is preliminary data.</text>
</comment>